<feature type="coiled-coil region" evidence="8">
    <location>
        <begin position="346"/>
        <end position="444"/>
    </location>
</feature>
<dbReference type="EMBL" id="CP136890">
    <property type="protein sequence ID" value="WOK92152.1"/>
    <property type="molecule type" value="Genomic_DNA"/>
</dbReference>
<dbReference type="InterPro" id="IPR019133">
    <property type="entry name" value="MIC60"/>
</dbReference>
<comment type="subcellular location">
    <subcellularLocation>
        <location evidence="1">Mitochondrion inner membrane</location>
    </subcellularLocation>
</comment>
<feature type="region of interest" description="Disordered" evidence="9">
    <location>
        <begin position="224"/>
        <end position="290"/>
    </location>
</feature>
<reference evidence="10 11" key="1">
    <citation type="submission" date="2023-10" db="EMBL/GenBank/DDBJ databases">
        <title>Chromosome-scale genome assembly provides insights into flower coloration mechanisms of Canna indica.</title>
        <authorList>
            <person name="Li C."/>
        </authorList>
    </citation>
    <scope>NUCLEOTIDE SEQUENCE [LARGE SCALE GENOMIC DNA]</scope>
    <source>
        <tissue evidence="10">Flower</tissue>
    </source>
</reference>
<evidence type="ECO:0000256" key="9">
    <source>
        <dbReference type="SAM" id="MobiDB-lite"/>
    </source>
</evidence>
<keyword evidence="3" id="KW-0812">Transmembrane</keyword>
<name>A0AAQ3Q120_9LILI</name>
<dbReference type="PANTHER" id="PTHR15415:SF7">
    <property type="entry name" value="MICOS COMPLEX SUBUNIT MIC60"/>
    <property type="match status" value="1"/>
</dbReference>
<dbReference type="GO" id="GO:0061617">
    <property type="term" value="C:MICOS complex"/>
    <property type="evidence" value="ECO:0007669"/>
    <property type="project" value="TreeGrafter"/>
</dbReference>
<comment type="similarity">
    <text evidence="2">Belongs to the MICOS complex subunit Mic60 family.</text>
</comment>
<feature type="compositionally biased region" description="Low complexity" evidence="9">
    <location>
        <begin position="186"/>
        <end position="196"/>
    </location>
</feature>
<evidence type="ECO:0000313" key="11">
    <source>
        <dbReference type="Proteomes" id="UP001327560"/>
    </source>
</evidence>
<dbReference type="Pfam" id="PF09731">
    <property type="entry name" value="Mitofilin"/>
    <property type="match status" value="1"/>
</dbReference>
<keyword evidence="8" id="KW-0175">Coiled coil</keyword>
<evidence type="ECO:0000256" key="5">
    <source>
        <dbReference type="ARBA" id="ARBA00022989"/>
    </source>
</evidence>
<gene>
    <name evidence="10" type="ORF">Cni_G00843</name>
</gene>
<proteinExistence type="inferred from homology"/>
<keyword evidence="6" id="KW-0496">Mitochondrion</keyword>
<keyword evidence="7" id="KW-0472">Membrane</keyword>
<feature type="compositionally biased region" description="Basic and acidic residues" evidence="9">
    <location>
        <begin position="280"/>
        <end position="289"/>
    </location>
</feature>
<sequence length="646" mass="71146">MLRSCRCIWEFSSRRAVGRIPRPIVPQTSFYLSSRSEFSSASKQNSPQKPTSVDNGSHSSSVISKVIIGSAVVGVAAMAAYKAGYIDNQFTDKKSSQETTKIDAAKGLEHSVEQEFPPNKKTQSASVSEIEIVHKSDEPESPETESKIEAILEPVPVEKEEVPAEKEEVPLQETLQENKQTEVESETSSEASLSVSNGQITNSEVSSQDKKLDDVLAYTEVNLEQNKVNDTSKEEKGLESAAQFSEEAGVMNVPMEKPEQDSVNAEEEPQKSLTESYSLQDERSLEISREGVNTEAVAKFSTNRESATALVMDKESSEAGKIILDLIEAIHVAEKKQVELDANIFAEERRMLKEKYEKELKDARARALMYAEEAAILEKELNKEKAKATAAIKSLEEKAEKVLQEELQRKAEEADMQLKKVQELAKAELAAAIAKEKSSQLEKIAEADLNINALCMAFYARSEEAHHTHSIHKLALGTLALEDALSRGLPIQAEVDTLIKSFEGIDKDSLLEVTLSSLPKEILNYGTITQMQLNEKFESLKGILRHFSLIPAAGGGILTHMVAYIASSIKIKEEQSGDGIESIISKVENFLMDGNFAEAADVLEGGVRGSKAEEVVIEWVRQARNRAIAEQALTLLQSYAMSITFS</sequence>
<dbReference type="AlphaFoldDB" id="A0AAQ3Q120"/>
<keyword evidence="11" id="KW-1185">Reference proteome</keyword>
<evidence type="ECO:0000256" key="3">
    <source>
        <dbReference type="ARBA" id="ARBA00022692"/>
    </source>
</evidence>
<feature type="compositionally biased region" description="Polar residues" evidence="9">
    <location>
        <begin position="43"/>
        <end position="55"/>
    </location>
</feature>
<evidence type="ECO:0000256" key="1">
    <source>
        <dbReference type="ARBA" id="ARBA00004273"/>
    </source>
</evidence>
<feature type="region of interest" description="Disordered" evidence="9">
    <location>
        <begin position="158"/>
        <end position="210"/>
    </location>
</feature>
<feature type="compositionally biased region" description="Polar residues" evidence="9">
    <location>
        <begin position="197"/>
        <end position="206"/>
    </location>
</feature>
<evidence type="ECO:0000313" key="10">
    <source>
        <dbReference type="EMBL" id="WOK92152.1"/>
    </source>
</evidence>
<keyword evidence="4" id="KW-0999">Mitochondrion inner membrane</keyword>
<feature type="compositionally biased region" description="Basic and acidic residues" evidence="9">
    <location>
        <begin position="158"/>
        <end position="169"/>
    </location>
</feature>
<keyword evidence="5" id="KW-1133">Transmembrane helix</keyword>
<evidence type="ECO:0000256" key="8">
    <source>
        <dbReference type="SAM" id="Coils"/>
    </source>
</evidence>
<feature type="region of interest" description="Disordered" evidence="9">
    <location>
        <begin position="108"/>
        <end position="127"/>
    </location>
</feature>
<organism evidence="10 11">
    <name type="scientific">Canna indica</name>
    <name type="common">Indian-shot</name>
    <dbReference type="NCBI Taxonomy" id="4628"/>
    <lineage>
        <taxon>Eukaryota</taxon>
        <taxon>Viridiplantae</taxon>
        <taxon>Streptophyta</taxon>
        <taxon>Embryophyta</taxon>
        <taxon>Tracheophyta</taxon>
        <taxon>Spermatophyta</taxon>
        <taxon>Magnoliopsida</taxon>
        <taxon>Liliopsida</taxon>
        <taxon>Zingiberales</taxon>
        <taxon>Cannaceae</taxon>
        <taxon>Canna</taxon>
    </lineage>
</organism>
<dbReference type="Proteomes" id="UP001327560">
    <property type="component" value="Chromosome 1"/>
</dbReference>
<evidence type="ECO:0000256" key="4">
    <source>
        <dbReference type="ARBA" id="ARBA00022792"/>
    </source>
</evidence>
<evidence type="ECO:0000256" key="2">
    <source>
        <dbReference type="ARBA" id="ARBA00010877"/>
    </source>
</evidence>
<evidence type="ECO:0000256" key="7">
    <source>
        <dbReference type="ARBA" id="ARBA00023136"/>
    </source>
</evidence>
<protein>
    <submittedName>
        <fullName evidence="10">MICOS complex subunit MIC60 isoform X1</fullName>
    </submittedName>
</protein>
<accession>A0AAQ3Q120</accession>
<dbReference type="PANTHER" id="PTHR15415">
    <property type="entry name" value="MITOFILIN"/>
    <property type="match status" value="1"/>
</dbReference>
<feature type="region of interest" description="Disordered" evidence="9">
    <location>
        <begin position="40"/>
        <end position="59"/>
    </location>
</feature>
<evidence type="ECO:0000256" key="6">
    <source>
        <dbReference type="ARBA" id="ARBA00023128"/>
    </source>
</evidence>
<dbReference type="GO" id="GO:0042407">
    <property type="term" value="P:cristae formation"/>
    <property type="evidence" value="ECO:0007669"/>
    <property type="project" value="TreeGrafter"/>
</dbReference>